<dbReference type="Proteomes" id="UP000481876">
    <property type="component" value="Unassembled WGS sequence"/>
</dbReference>
<proteinExistence type="predicted"/>
<dbReference type="AlphaFoldDB" id="A0A6L3ZBD1"/>
<organism evidence="1 2">
    <name type="scientific">Brucella anthropi</name>
    <name type="common">Ochrobactrum anthropi</name>
    <dbReference type="NCBI Taxonomy" id="529"/>
    <lineage>
        <taxon>Bacteria</taxon>
        <taxon>Pseudomonadati</taxon>
        <taxon>Pseudomonadota</taxon>
        <taxon>Alphaproteobacteria</taxon>
        <taxon>Hyphomicrobiales</taxon>
        <taxon>Brucellaceae</taxon>
        <taxon>Brucella/Ochrobactrum group</taxon>
        <taxon>Brucella</taxon>
    </lineage>
</organism>
<dbReference type="RefSeq" id="WP_151662956.1">
    <property type="nucleotide sequence ID" value="NZ_WBWS01000001.1"/>
</dbReference>
<dbReference type="EMBL" id="WBWS01000001">
    <property type="protein sequence ID" value="KAB2773595.1"/>
    <property type="molecule type" value="Genomic_DNA"/>
</dbReference>
<protein>
    <submittedName>
        <fullName evidence="1">Uncharacterized protein</fullName>
    </submittedName>
</protein>
<gene>
    <name evidence="1" type="ORF">F9L04_01830</name>
</gene>
<reference evidence="1 2" key="1">
    <citation type="submission" date="2019-09" db="EMBL/GenBank/DDBJ databases">
        <title>Taxonomic organization of the family Brucellaceae based on a phylogenomic approach.</title>
        <authorList>
            <person name="Leclercq S."/>
            <person name="Cloeckaert A."/>
            <person name="Zygmunt M.S."/>
        </authorList>
    </citation>
    <scope>NUCLEOTIDE SEQUENCE [LARGE SCALE GENOMIC DNA]</scope>
    <source>
        <strain evidence="1 2">LMG 3313</strain>
    </source>
</reference>
<name>A0A6L3ZBD1_BRUAN</name>
<sequence>MNGNYKNLTYSINILSRICAHMINPTEIDKRALWITIHLSDGYNNVSDNLIWNINNSINYAFRNYTKGDISNRNGFFASYDFAGTRDRNIDHKSLSVPHIHSLVILNESVKINFSNCQIIEIIKSSILCNTIINQYICDITIDKYETKDRSLLSYIDYSRKFEKKSQFEMPHLFGHYCYPHDDYKNQKTEAAKEKYRQLTTDLAERILDRESCLFTPGHHDLVMNEYEKVDEKYRSAKTSEEKKKHKASFLRGVFSDEIIHH</sequence>
<evidence type="ECO:0000313" key="2">
    <source>
        <dbReference type="Proteomes" id="UP000481876"/>
    </source>
</evidence>
<comment type="caution">
    <text evidence="1">The sequence shown here is derived from an EMBL/GenBank/DDBJ whole genome shotgun (WGS) entry which is preliminary data.</text>
</comment>
<accession>A0A6L3ZBD1</accession>
<evidence type="ECO:0000313" key="1">
    <source>
        <dbReference type="EMBL" id="KAB2773595.1"/>
    </source>
</evidence>